<dbReference type="SUPFAM" id="SSF69572">
    <property type="entry name" value="Activating enzymes of the ubiquitin-like proteins"/>
    <property type="match status" value="1"/>
</dbReference>
<reference evidence="4" key="1">
    <citation type="submission" date="2015-05" db="EMBL/GenBank/DDBJ databases">
        <authorList>
            <person name="Fogelqvist Johan"/>
        </authorList>
    </citation>
    <scope>NUCLEOTIDE SEQUENCE [LARGE SCALE GENOMIC DNA]</scope>
</reference>
<proteinExistence type="predicted"/>
<gene>
    <name evidence="3" type="ORF">BN1723_007413</name>
</gene>
<name>A0A0G4NL67_VERLO</name>
<feature type="compositionally biased region" description="Low complexity" evidence="1">
    <location>
        <begin position="44"/>
        <end position="71"/>
    </location>
</feature>
<evidence type="ECO:0000259" key="2">
    <source>
        <dbReference type="Pfam" id="PF00899"/>
    </source>
</evidence>
<dbReference type="Gene3D" id="3.40.50.720">
    <property type="entry name" value="NAD(P)-binding Rossmann-like Domain"/>
    <property type="match status" value="1"/>
</dbReference>
<evidence type="ECO:0000313" key="3">
    <source>
        <dbReference type="EMBL" id="CRK47188.1"/>
    </source>
</evidence>
<feature type="domain" description="THIF-type NAD/FAD binding fold" evidence="2">
    <location>
        <begin position="283"/>
        <end position="346"/>
    </location>
</feature>
<protein>
    <recommendedName>
        <fullName evidence="2">THIF-type NAD/FAD binding fold domain-containing protein</fullName>
    </recommendedName>
</protein>
<dbReference type="AlphaFoldDB" id="A0A0G4NL67"/>
<dbReference type="PANTHER" id="PTHR10953">
    <property type="entry name" value="UBIQUITIN-ACTIVATING ENZYME E1"/>
    <property type="match status" value="1"/>
</dbReference>
<feature type="non-terminal residue" evidence="3">
    <location>
        <position position="352"/>
    </location>
</feature>
<evidence type="ECO:0000313" key="4">
    <source>
        <dbReference type="Proteomes" id="UP000045706"/>
    </source>
</evidence>
<dbReference type="GO" id="GO:0016925">
    <property type="term" value="P:protein sumoylation"/>
    <property type="evidence" value="ECO:0007669"/>
    <property type="project" value="TreeGrafter"/>
</dbReference>
<dbReference type="GO" id="GO:0031510">
    <property type="term" value="C:SUMO activating enzyme complex"/>
    <property type="evidence" value="ECO:0007669"/>
    <property type="project" value="TreeGrafter"/>
</dbReference>
<dbReference type="GO" id="GO:0019948">
    <property type="term" value="F:SUMO activating enzyme activity"/>
    <property type="evidence" value="ECO:0007669"/>
    <property type="project" value="TreeGrafter"/>
</dbReference>
<feature type="region of interest" description="Disordered" evidence="1">
    <location>
        <begin position="44"/>
        <end position="107"/>
    </location>
</feature>
<evidence type="ECO:0000256" key="1">
    <source>
        <dbReference type="SAM" id="MobiDB-lite"/>
    </source>
</evidence>
<dbReference type="GO" id="GO:0005737">
    <property type="term" value="C:cytoplasm"/>
    <property type="evidence" value="ECO:0007669"/>
    <property type="project" value="TreeGrafter"/>
</dbReference>
<dbReference type="Proteomes" id="UP000045706">
    <property type="component" value="Unassembled WGS sequence"/>
</dbReference>
<dbReference type="Pfam" id="PF00899">
    <property type="entry name" value="ThiF"/>
    <property type="match status" value="1"/>
</dbReference>
<dbReference type="EMBL" id="CVQI01036273">
    <property type="protein sequence ID" value="CRK47188.1"/>
    <property type="molecule type" value="Genomic_DNA"/>
</dbReference>
<dbReference type="PANTHER" id="PTHR10953:SF162">
    <property type="entry name" value="SUMO-ACTIVATING ENZYME SUBUNIT 1"/>
    <property type="match status" value="1"/>
</dbReference>
<sequence length="352" mass="37356">MPYLAQYTATMACQSCRQHTRLLARSLRATADLYPAALTTLTRATTTTTSPTSTASSPAASTRRRPFSSSAWRRAAKAPTRPSAPASSVGPGTPGTAPDEQTGPVSGALAGALRGKFQPNLGGNPKGLRCKRDKSIDTMRHRGIGVIPISLSANIPNLDRQVTCVSATSPLEGPRSSTFHLTTTATMDPSTDINNNPPQDLPVDLSQNFHAAAMDQVLPEALQEVAPGAMPEILPGMLSTGEMFMPQLAQTQHFDPSQHLFQANGVIPPMPHNAISADEIALYDRQIRLWGMKAQEKIRGANILLITMKALANEVAKNLVLAGIGSLTICDGDVVTEADLGSQFFLAADHSL</sequence>
<dbReference type="InterPro" id="IPR045886">
    <property type="entry name" value="ThiF/MoeB/HesA"/>
</dbReference>
<dbReference type="InterPro" id="IPR035985">
    <property type="entry name" value="Ubiquitin-activating_enz"/>
</dbReference>
<dbReference type="InterPro" id="IPR000594">
    <property type="entry name" value="ThiF_NAD_FAD-bd"/>
</dbReference>
<organism evidence="3 4">
    <name type="scientific">Verticillium longisporum</name>
    <name type="common">Verticillium dahliae var. longisporum</name>
    <dbReference type="NCBI Taxonomy" id="100787"/>
    <lineage>
        <taxon>Eukaryota</taxon>
        <taxon>Fungi</taxon>
        <taxon>Dikarya</taxon>
        <taxon>Ascomycota</taxon>
        <taxon>Pezizomycotina</taxon>
        <taxon>Sordariomycetes</taxon>
        <taxon>Hypocreomycetidae</taxon>
        <taxon>Glomerellales</taxon>
        <taxon>Plectosphaerellaceae</taxon>
        <taxon>Verticillium</taxon>
    </lineage>
</organism>
<accession>A0A0G4NL67</accession>